<evidence type="ECO:0000313" key="2">
    <source>
        <dbReference type="Proteomes" id="UP000315295"/>
    </source>
</evidence>
<evidence type="ECO:0000313" key="1">
    <source>
        <dbReference type="EMBL" id="TQD82130.1"/>
    </source>
</evidence>
<proteinExistence type="predicted"/>
<comment type="caution">
    <text evidence="1">The sequence shown here is derived from an EMBL/GenBank/DDBJ whole genome shotgun (WGS) entry which is preliminary data.</text>
</comment>
<dbReference type="EMBL" id="VIEB01000736">
    <property type="protein sequence ID" value="TQD82130.1"/>
    <property type="molecule type" value="Genomic_DNA"/>
</dbReference>
<protein>
    <submittedName>
        <fullName evidence="1">Uncharacterized protein</fullName>
    </submittedName>
</protein>
<accession>A0A540L6R3</accession>
<organism evidence="1 2">
    <name type="scientific">Malus baccata</name>
    <name type="common">Siberian crab apple</name>
    <name type="synonym">Pyrus baccata</name>
    <dbReference type="NCBI Taxonomy" id="106549"/>
    <lineage>
        <taxon>Eukaryota</taxon>
        <taxon>Viridiplantae</taxon>
        <taxon>Streptophyta</taxon>
        <taxon>Embryophyta</taxon>
        <taxon>Tracheophyta</taxon>
        <taxon>Spermatophyta</taxon>
        <taxon>Magnoliopsida</taxon>
        <taxon>eudicotyledons</taxon>
        <taxon>Gunneridae</taxon>
        <taxon>Pentapetalae</taxon>
        <taxon>rosids</taxon>
        <taxon>fabids</taxon>
        <taxon>Rosales</taxon>
        <taxon>Rosaceae</taxon>
        <taxon>Amygdaloideae</taxon>
        <taxon>Maleae</taxon>
        <taxon>Malus</taxon>
    </lineage>
</organism>
<dbReference type="Proteomes" id="UP000315295">
    <property type="component" value="Unassembled WGS sequence"/>
</dbReference>
<dbReference type="AlphaFoldDB" id="A0A540L6R3"/>
<sequence length="64" mass="7477">MEVEKRRKAVQGLVDVSVVETPEPITVIYDMPQSFWGSFKCERHMKDMVGQGEFQILHPEDRQI</sequence>
<reference evidence="1 2" key="1">
    <citation type="journal article" date="2019" name="G3 (Bethesda)">
        <title>Sequencing of a Wild Apple (Malus baccata) Genome Unravels the Differences Between Cultivated and Wild Apple Species Regarding Disease Resistance and Cold Tolerance.</title>
        <authorList>
            <person name="Chen X."/>
        </authorList>
    </citation>
    <scope>NUCLEOTIDE SEQUENCE [LARGE SCALE GENOMIC DNA]</scope>
    <source>
        <strain evidence="2">cv. Shandingzi</strain>
        <tissue evidence="1">Leaves</tissue>
    </source>
</reference>
<gene>
    <name evidence="1" type="ORF">C1H46_032325</name>
</gene>
<keyword evidence="2" id="KW-1185">Reference proteome</keyword>
<name>A0A540L6R3_MALBA</name>